<evidence type="ECO:0000256" key="5">
    <source>
        <dbReference type="ARBA" id="ARBA00023015"/>
    </source>
</evidence>
<keyword evidence="2" id="KW-0677">Repeat</keyword>
<dbReference type="HOGENOM" id="CLU_776751_0_0_1"/>
<protein>
    <recommendedName>
        <fullName evidence="9">C2H2-type domain-containing protein</fullName>
    </recommendedName>
</protein>
<evidence type="ECO:0000256" key="2">
    <source>
        <dbReference type="ARBA" id="ARBA00022737"/>
    </source>
</evidence>
<dbReference type="InterPro" id="IPR036236">
    <property type="entry name" value="Znf_C2H2_sf"/>
</dbReference>
<gene>
    <name evidence="10" type="primary">Dwil\GK13865</name>
    <name evidence="10" type="ORF">Dwil_GK13865</name>
</gene>
<proteinExistence type="predicted"/>
<dbReference type="FunFam" id="3.30.160.60:FF:000100">
    <property type="entry name" value="Zinc finger 45-like"/>
    <property type="match status" value="1"/>
</dbReference>
<evidence type="ECO:0000313" key="11">
    <source>
        <dbReference type="Proteomes" id="UP000007798"/>
    </source>
</evidence>
<dbReference type="GO" id="GO:0005634">
    <property type="term" value="C:nucleus"/>
    <property type="evidence" value="ECO:0007669"/>
    <property type="project" value="EnsemblMetazoa"/>
</dbReference>
<feature type="domain" description="C2H2-type" evidence="9">
    <location>
        <begin position="356"/>
        <end position="383"/>
    </location>
</feature>
<feature type="domain" description="C2H2-type" evidence="9">
    <location>
        <begin position="298"/>
        <end position="325"/>
    </location>
</feature>
<dbReference type="eggNOG" id="KOG1721">
    <property type="taxonomic scope" value="Eukaryota"/>
</dbReference>
<dbReference type="FunCoup" id="B4NJJ4">
    <property type="interactions" value="212"/>
</dbReference>
<dbReference type="AlphaFoldDB" id="B4NJJ4"/>
<dbReference type="Gene3D" id="3.30.160.60">
    <property type="entry name" value="Classic Zinc Finger"/>
    <property type="match status" value="4"/>
</dbReference>
<dbReference type="STRING" id="7260.B4NJJ4"/>
<feature type="domain" description="C2H2-type" evidence="9">
    <location>
        <begin position="212"/>
        <end position="239"/>
    </location>
</feature>
<dbReference type="SUPFAM" id="SSF57667">
    <property type="entry name" value="beta-beta-alpha zinc fingers"/>
    <property type="match status" value="3"/>
</dbReference>
<dbReference type="InParanoid" id="B4NJJ4"/>
<dbReference type="GO" id="GO:0005705">
    <property type="term" value="C:polytene chromosome interband"/>
    <property type="evidence" value="ECO:0007669"/>
    <property type="project" value="EnsemblMetazoa"/>
</dbReference>
<dbReference type="GO" id="GO:0003677">
    <property type="term" value="F:DNA binding"/>
    <property type="evidence" value="ECO:0007669"/>
    <property type="project" value="EnsemblMetazoa"/>
</dbReference>
<dbReference type="GO" id="GO:0008270">
    <property type="term" value="F:zinc ion binding"/>
    <property type="evidence" value="ECO:0007669"/>
    <property type="project" value="UniProtKB-KW"/>
</dbReference>
<keyword evidence="1" id="KW-0479">Metal-binding</keyword>
<evidence type="ECO:0000256" key="4">
    <source>
        <dbReference type="ARBA" id="ARBA00022833"/>
    </source>
</evidence>
<evidence type="ECO:0000256" key="1">
    <source>
        <dbReference type="ARBA" id="ARBA00022723"/>
    </source>
</evidence>
<dbReference type="PhylomeDB" id="B4NJJ4"/>
<reference evidence="10 11" key="1">
    <citation type="journal article" date="2007" name="Nature">
        <title>Evolution of genes and genomes on the Drosophila phylogeny.</title>
        <authorList>
            <consortium name="Drosophila 12 Genomes Consortium"/>
            <person name="Clark A.G."/>
            <person name="Eisen M.B."/>
            <person name="Smith D.R."/>
            <person name="Bergman C.M."/>
            <person name="Oliver B."/>
            <person name="Markow T.A."/>
            <person name="Kaufman T.C."/>
            <person name="Kellis M."/>
            <person name="Gelbart W."/>
            <person name="Iyer V.N."/>
            <person name="Pollard D.A."/>
            <person name="Sackton T.B."/>
            <person name="Larracuente A.M."/>
            <person name="Singh N.D."/>
            <person name="Abad J.P."/>
            <person name="Abt D.N."/>
            <person name="Adryan B."/>
            <person name="Aguade M."/>
            <person name="Akashi H."/>
            <person name="Anderson W.W."/>
            <person name="Aquadro C.F."/>
            <person name="Ardell D.H."/>
            <person name="Arguello R."/>
            <person name="Artieri C.G."/>
            <person name="Barbash D.A."/>
            <person name="Barker D."/>
            <person name="Barsanti P."/>
            <person name="Batterham P."/>
            <person name="Batzoglou S."/>
            <person name="Begun D."/>
            <person name="Bhutkar A."/>
            <person name="Blanco E."/>
            <person name="Bosak S.A."/>
            <person name="Bradley R.K."/>
            <person name="Brand A.D."/>
            <person name="Brent M.R."/>
            <person name="Brooks A.N."/>
            <person name="Brown R.H."/>
            <person name="Butlin R.K."/>
            <person name="Caggese C."/>
            <person name="Calvi B.R."/>
            <person name="Bernardo de Carvalho A."/>
            <person name="Caspi A."/>
            <person name="Castrezana S."/>
            <person name="Celniker S.E."/>
            <person name="Chang J.L."/>
            <person name="Chapple C."/>
            <person name="Chatterji S."/>
            <person name="Chinwalla A."/>
            <person name="Civetta A."/>
            <person name="Clifton S.W."/>
            <person name="Comeron J.M."/>
            <person name="Costello J.C."/>
            <person name="Coyne J.A."/>
            <person name="Daub J."/>
            <person name="David R.G."/>
            <person name="Delcher A.L."/>
            <person name="Delehaunty K."/>
            <person name="Do C.B."/>
            <person name="Ebling H."/>
            <person name="Edwards K."/>
            <person name="Eickbush T."/>
            <person name="Evans J.D."/>
            <person name="Filipski A."/>
            <person name="Findeiss S."/>
            <person name="Freyhult E."/>
            <person name="Fulton L."/>
            <person name="Fulton R."/>
            <person name="Garcia A.C."/>
            <person name="Gardiner A."/>
            <person name="Garfield D.A."/>
            <person name="Garvin B.E."/>
            <person name="Gibson G."/>
            <person name="Gilbert D."/>
            <person name="Gnerre S."/>
            <person name="Godfrey J."/>
            <person name="Good R."/>
            <person name="Gotea V."/>
            <person name="Gravely B."/>
            <person name="Greenberg A.J."/>
            <person name="Griffiths-Jones S."/>
            <person name="Gross S."/>
            <person name="Guigo R."/>
            <person name="Gustafson E.A."/>
            <person name="Haerty W."/>
            <person name="Hahn M.W."/>
            <person name="Halligan D.L."/>
            <person name="Halpern A.L."/>
            <person name="Halter G.M."/>
            <person name="Han M.V."/>
            <person name="Heger A."/>
            <person name="Hillier L."/>
            <person name="Hinrichs A.S."/>
            <person name="Holmes I."/>
            <person name="Hoskins R.A."/>
            <person name="Hubisz M.J."/>
            <person name="Hultmark D."/>
            <person name="Huntley M.A."/>
            <person name="Jaffe D.B."/>
            <person name="Jagadeeshan S."/>
            <person name="Jeck W.R."/>
            <person name="Johnson J."/>
            <person name="Jones C.D."/>
            <person name="Jordan W.C."/>
            <person name="Karpen G.H."/>
            <person name="Kataoka E."/>
            <person name="Keightley P.D."/>
            <person name="Kheradpour P."/>
            <person name="Kirkness E.F."/>
            <person name="Koerich L.B."/>
            <person name="Kristiansen K."/>
            <person name="Kudrna D."/>
            <person name="Kulathinal R.J."/>
            <person name="Kumar S."/>
            <person name="Kwok R."/>
            <person name="Lander E."/>
            <person name="Langley C.H."/>
            <person name="Lapoint R."/>
            <person name="Lazzaro B.P."/>
            <person name="Lee S.J."/>
            <person name="Levesque L."/>
            <person name="Li R."/>
            <person name="Lin C.F."/>
            <person name="Lin M.F."/>
            <person name="Lindblad-Toh K."/>
            <person name="Llopart A."/>
            <person name="Long M."/>
            <person name="Low L."/>
            <person name="Lozovsky E."/>
            <person name="Lu J."/>
            <person name="Luo M."/>
            <person name="Machado C.A."/>
            <person name="Makalowski W."/>
            <person name="Marzo M."/>
            <person name="Matsuda M."/>
            <person name="Matzkin L."/>
            <person name="McAllister B."/>
            <person name="McBride C.S."/>
            <person name="McKernan B."/>
            <person name="McKernan K."/>
            <person name="Mendez-Lago M."/>
            <person name="Minx P."/>
            <person name="Mollenhauer M.U."/>
            <person name="Montooth K."/>
            <person name="Mount S.M."/>
            <person name="Mu X."/>
            <person name="Myers E."/>
            <person name="Negre B."/>
            <person name="Newfeld S."/>
            <person name="Nielsen R."/>
            <person name="Noor M.A."/>
            <person name="O'Grady P."/>
            <person name="Pachter L."/>
            <person name="Papaceit M."/>
            <person name="Parisi M.J."/>
            <person name="Parisi M."/>
            <person name="Parts L."/>
            <person name="Pedersen J.S."/>
            <person name="Pesole G."/>
            <person name="Phillippy A.M."/>
            <person name="Ponting C.P."/>
            <person name="Pop M."/>
            <person name="Porcelli D."/>
            <person name="Powell J.R."/>
            <person name="Prohaska S."/>
            <person name="Pruitt K."/>
            <person name="Puig M."/>
            <person name="Quesneville H."/>
            <person name="Ram K.R."/>
            <person name="Rand D."/>
            <person name="Rasmussen M.D."/>
            <person name="Reed L.K."/>
            <person name="Reenan R."/>
            <person name="Reily A."/>
            <person name="Remington K.A."/>
            <person name="Rieger T.T."/>
            <person name="Ritchie M.G."/>
            <person name="Robin C."/>
            <person name="Rogers Y.H."/>
            <person name="Rohde C."/>
            <person name="Rozas J."/>
            <person name="Rubenfield M.J."/>
            <person name="Ruiz A."/>
            <person name="Russo S."/>
            <person name="Salzberg S.L."/>
            <person name="Sanchez-Gracia A."/>
            <person name="Saranga D.J."/>
            <person name="Sato H."/>
            <person name="Schaeffer S.W."/>
            <person name="Schatz M.C."/>
            <person name="Schlenke T."/>
            <person name="Schwartz R."/>
            <person name="Segarra C."/>
            <person name="Singh R.S."/>
            <person name="Sirot L."/>
            <person name="Sirota M."/>
            <person name="Sisneros N.B."/>
            <person name="Smith C.D."/>
            <person name="Smith T.F."/>
            <person name="Spieth J."/>
            <person name="Stage D.E."/>
            <person name="Stark A."/>
            <person name="Stephan W."/>
            <person name="Strausberg R.L."/>
            <person name="Strempel S."/>
            <person name="Sturgill D."/>
            <person name="Sutton G."/>
            <person name="Sutton G.G."/>
            <person name="Tao W."/>
            <person name="Teichmann S."/>
            <person name="Tobari Y.N."/>
            <person name="Tomimura Y."/>
            <person name="Tsolas J.M."/>
            <person name="Valente V.L."/>
            <person name="Venter E."/>
            <person name="Venter J.C."/>
            <person name="Vicario S."/>
            <person name="Vieira F.G."/>
            <person name="Vilella A.J."/>
            <person name="Villasante A."/>
            <person name="Walenz B."/>
            <person name="Wang J."/>
            <person name="Wasserman M."/>
            <person name="Watts T."/>
            <person name="Wilson D."/>
            <person name="Wilson R.K."/>
            <person name="Wing R.A."/>
            <person name="Wolfner M.F."/>
            <person name="Wong A."/>
            <person name="Wong G.K."/>
            <person name="Wu C.I."/>
            <person name="Wu G."/>
            <person name="Yamamoto D."/>
            <person name="Yang H.P."/>
            <person name="Yang S.P."/>
            <person name="Yorke J.A."/>
            <person name="Yoshida K."/>
            <person name="Zdobnov E."/>
            <person name="Zhang P."/>
            <person name="Zhang Y."/>
            <person name="Zimin A.V."/>
            <person name="Baldwin J."/>
            <person name="Abdouelleil A."/>
            <person name="Abdulkadir J."/>
            <person name="Abebe A."/>
            <person name="Abera B."/>
            <person name="Abreu J."/>
            <person name="Acer S.C."/>
            <person name="Aftuck L."/>
            <person name="Alexander A."/>
            <person name="An P."/>
            <person name="Anderson E."/>
            <person name="Anderson S."/>
            <person name="Arachi H."/>
            <person name="Azer M."/>
            <person name="Bachantsang P."/>
            <person name="Barry A."/>
            <person name="Bayul T."/>
            <person name="Berlin A."/>
            <person name="Bessette D."/>
            <person name="Bloom T."/>
            <person name="Blye J."/>
            <person name="Boguslavskiy L."/>
            <person name="Bonnet C."/>
            <person name="Boukhgalter B."/>
            <person name="Bourzgui I."/>
            <person name="Brown A."/>
            <person name="Cahill P."/>
            <person name="Channer S."/>
            <person name="Cheshatsang Y."/>
            <person name="Chuda L."/>
            <person name="Citroen M."/>
            <person name="Collymore A."/>
            <person name="Cooke P."/>
            <person name="Costello M."/>
            <person name="D'Aco K."/>
            <person name="Daza R."/>
            <person name="De Haan G."/>
            <person name="DeGray S."/>
            <person name="DeMaso C."/>
            <person name="Dhargay N."/>
            <person name="Dooley K."/>
            <person name="Dooley E."/>
            <person name="Doricent M."/>
            <person name="Dorje P."/>
            <person name="Dorjee K."/>
            <person name="Dupes A."/>
            <person name="Elong R."/>
            <person name="Falk J."/>
            <person name="Farina A."/>
            <person name="Faro S."/>
            <person name="Ferguson D."/>
            <person name="Fisher S."/>
            <person name="Foley C.D."/>
            <person name="Franke A."/>
            <person name="Friedrich D."/>
            <person name="Gadbois L."/>
            <person name="Gearin G."/>
            <person name="Gearin C.R."/>
            <person name="Giannoukos G."/>
            <person name="Goode T."/>
            <person name="Graham J."/>
            <person name="Grandbois E."/>
            <person name="Grewal S."/>
            <person name="Gyaltsen K."/>
            <person name="Hafez N."/>
            <person name="Hagos B."/>
            <person name="Hall J."/>
            <person name="Henson C."/>
            <person name="Hollinger A."/>
            <person name="Honan T."/>
            <person name="Huard M.D."/>
            <person name="Hughes L."/>
            <person name="Hurhula B."/>
            <person name="Husby M.E."/>
            <person name="Kamat A."/>
            <person name="Kanga B."/>
            <person name="Kashin S."/>
            <person name="Khazanovich D."/>
            <person name="Kisner P."/>
            <person name="Lance K."/>
            <person name="Lara M."/>
            <person name="Lee W."/>
            <person name="Lennon N."/>
            <person name="Letendre F."/>
            <person name="LeVine R."/>
            <person name="Lipovsky A."/>
            <person name="Liu X."/>
            <person name="Liu J."/>
            <person name="Liu S."/>
            <person name="Lokyitsang T."/>
            <person name="Lokyitsang Y."/>
            <person name="Lubonja R."/>
            <person name="Lui A."/>
            <person name="MacDonald P."/>
            <person name="Magnisalis V."/>
            <person name="Maru K."/>
            <person name="Matthews C."/>
            <person name="McCusker W."/>
            <person name="McDonough S."/>
            <person name="Mehta T."/>
            <person name="Meldrim J."/>
            <person name="Meneus L."/>
            <person name="Mihai O."/>
            <person name="Mihalev A."/>
            <person name="Mihova T."/>
            <person name="Mittelman R."/>
            <person name="Mlenga V."/>
            <person name="Montmayeur A."/>
            <person name="Mulrain L."/>
            <person name="Navidi A."/>
            <person name="Naylor J."/>
            <person name="Negash T."/>
            <person name="Nguyen T."/>
            <person name="Nguyen N."/>
            <person name="Nicol R."/>
            <person name="Norbu C."/>
            <person name="Norbu N."/>
            <person name="Novod N."/>
            <person name="O'Neill B."/>
            <person name="Osman S."/>
            <person name="Markiewicz E."/>
            <person name="Oyono O.L."/>
            <person name="Patti C."/>
            <person name="Phunkhang P."/>
            <person name="Pierre F."/>
            <person name="Priest M."/>
            <person name="Raghuraman S."/>
            <person name="Rege F."/>
            <person name="Reyes R."/>
            <person name="Rise C."/>
            <person name="Rogov P."/>
            <person name="Ross K."/>
            <person name="Ryan E."/>
            <person name="Settipalli S."/>
            <person name="Shea T."/>
            <person name="Sherpa N."/>
            <person name="Shi L."/>
            <person name="Shih D."/>
            <person name="Sparrow T."/>
            <person name="Spaulding J."/>
            <person name="Stalker J."/>
            <person name="Stange-Thomann N."/>
            <person name="Stavropoulos S."/>
            <person name="Stone C."/>
            <person name="Strader C."/>
            <person name="Tesfaye S."/>
            <person name="Thomson T."/>
            <person name="Thoulutsang Y."/>
            <person name="Thoulutsang D."/>
            <person name="Topham K."/>
            <person name="Topping I."/>
            <person name="Tsamla T."/>
            <person name="Vassiliev H."/>
            <person name="Vo A."/>
            <person name="Wangchuk T."/>
            <person name="Wangdi T."/>
            <person name="Weiand M."/>
            <person name="Wilkinson J."/>
            <person name="Wilson A."/>
            <person name="Yadav S."/>
            <person name="Young G."/>
            <person name="Yu Q."/>
            <person name="Zembek L."/>
            <person name="Zhong D."/>
            <person name="Zimmer A."/>
            <person name="Zwirko Z."/>
            <person name="Jaffe D.B."/>
            <person name="Alvarez P."/>
            <person name="Brockman W."/>
            <person name="Butler J."/>
            <person name="Chin C."/>
            <person name="Gnerre S."/>
            <person name="Grabherr M."/>
            <person name="Kleber M."/>
            <person name="Mauceli E."/>
            <person name="MacCallum I."/>
        </authorList>
    </citation>
    <scope>NUCLEOTIDE SEQUENCE [LARGE SCALE GENOMIC DNA]</scope>
    <source>
        <strain evidence="11">Tucson 14030-0811.24</strain>
    </source>
</reference>
<dbReference type="OMA" id="LECRYCS"/>
<evidence type="ECO:0000256" key="7">
    <source>
        <dbReference type="PROSITE-ProRule" id="PRU00042"/>
    </source>
</evidence>
<feature type="domain" description="C2H2-type" evidence="9">
    <location>
        <begin position="270"/>
        <end position="297"/>
    </location>
</feature>
<dbReference type="PANTHER" id="PTHR24379:SF121">
    <property type="entry name" value="C2H2-TYPE DOMAIN-CONTAINING PROTEIN"/>
    <property type="match status" value="1"/>
</dbReference>
<dbReference type="PROSITE" id="PS50157">
    <property type="entry name" value="ZINC_FINGER_C2H2_2"/>
    <property type="match status" value="5"/>
</dbReference>
<evidence type="ECO:0000259" key="9">
    <source>
        <dbReference type="PROSITE" id="PS50157"/>
    </source>
</evidence>
<dbReference type="PROSITE" id="PS00028">
    <property type="entry name" value="ZINC_FINGER_C2H2_1"/>
    <property type="match status" value="5"/>
</dbReference>
<dbReference type="Pfam" id="PF00096">
    <property type="entry name" value="zf-C2H2"/>
    <property type="match status" value="4"/>
</dbReference>
<keyword evidence="5" id="KW-0805">Transcription regulation</keyword>
<name>B4NJJ4_DROWI</name>
<dbReference type="SMART" id="SM00355">
    <property type="entry name" value="ZnF_C2H2"/>
    <property type="match status" value="6"/>
</dbReference>
<dbReference type="Proteomes" id="UP000007798">
    <property type="component" value="Unassembled WGS sequence"/>
</dbReference>
<keyword evidence="6" id="KW-0804">Transcription</keyword>
<sequence length="402" mass="46918">MSSPRTQCFVCGKTKTVGVFQLIEGCIVPGTFKPIKDILKYFEKIINHRLDLTPNSTACRDCLEYLFNYDRLVRNLSQVQRQIADALLSCRKKKPGGQAVSAGKETVRREVVKARVPTSVSSCKIINSTPAIKKRKIQQQPQRQKESPPEMSSEMNDNEYKEEFQEEFQTIMMDDESIQVLDPDQEDFQFSDLDESVAGVSSESDIVEALDIPCHICGEIFTSQDNLERHIKTDNCQKNEYATCNICGLKVKDDEVLDLHMNLHEGKTELECRYCSKKFSHKRNVLRHMEVHWDKKKYQCDKCGERFSLSWLMYNHLMRHDAEENALICETCHQQFKTKRTYKHHLRTHQTDRPRYQCTDCDKSFVDKYTLKVHKRVHMPAEQDSQVIVEVEVKEFHMNETM</sequence>
<evidence type="ECO:0000256" key="6">
    <source>
        <dbReference type="ARBA" id="ARBA00023163"/>
    </source>
</evidence>
<dbReference type="PANTHER" id="PTHR24379">
    <property type="entry name" value="KRAB AND ZINC FINGER DOMAIN-CONTAINING"/>
    <property type="match status" value="1"/>
</dbReference>
<accession>B4NJJ4</accession>
<feature type="domain" description="C2H2-type" evidence="9">
    <location>
        <begin position="327"/>
        <end position="354"/>
    </location>
</feature>
<keyword evidence="3 7" id="KW-0863">Zinc-finger</keyword>
<organism evidence="10 11">
    <name type="scientific">Drosophila willistoni</name>
    <name type="common">Fruit fly</name>
    <dbReference type="NCBI Taxonomy" id="7260"/>
    <lineage>
        <taxon>Eukaryota</taxon>
        <taxon>Metazoa</taxon>
        <taxon>Ecdysozoa</taxon>
        <taxon>Arthropoda</taxon>
        <taxon>Hexapoda</taxon>
        <taxon>Insecta</taxon>
        <taxon>Pterygota</taxon>
        <taxon>Neoptera</taxon>
        <taxon>Endopterygota</taxon>
        <taxon>Diptera</taxon>
        <taxon>Brachycera</taxon>
        <taxon>Muscomorpha</taxon>
        <taxon>Ephydroidea</taxon>
        <taxon>Drosophilidae</taxon>
        <taxon>Drosophila</taxon>
        <taxon>Sophophora</taxon>
    </lineage>
</organism>
<keyword evidence="4" id="KW-0862">Zinc</keyword>
<dbReference type="InterPro" id="IPR013087">
    <property type="entry name" value="Znf_C2H2_type"/>
</dbReference>
<evidence type="ECO:0000256" key="8">
    <source>
        <dbReference type="SAM" id="MobiDB-lite"/>
    </source>
</evidence>
<evidence type="ECO:0000256" key="3">
    <source>
        <dbReference type="ARBA" id="ARBA00022771"/>
    </source>
</evidence>
<keyword evidence="11" id="KW-1185">Reference proteome</keyword>
<evidence type="ECO:0000313" key="10">
    <source>
        <dbReference type="EMBL" id="EDW83918.1"/>
    </source>
</evidence>
<feature type="region of interest" description="Disordered" evidence="8">
    <location>
        <begin position="133"/>
        <end position="157"/>
    </location>
</feature>
<dbReference type="OrthoDB" id="3533395at2759"/>
<dbReference type="SMR" id="B4NJJ4"/>
<dbReference type="KEGG" id="dwi:6651132"/>
<dbReference type="EMBL" id="CH964272">
    <property type="protein sequence ID" value="EDW83918.1"/>
    <property type="molecule type" value="Genomic_DNA"/>
</dbReference>